<evidence type="ECO:0000313" key="3">
    <source>
        <dbReference type="EMBL" id="KAL3310869.1"/>
    </source>
</evidence>
<dbReference type="FunFam" id="1.25.10.10:FF:000353">
    <property type="entry name" value="Serine/threonine-protein phosphatase 2A 56 kDa regulatory subunit"/>
    <property type="match status" value="1"/>
</dbReference>
<dbReference type="GO" id="GO:0000159">
    <property type="term" value="C:protein phosphatase type 2A complex"/>
    <property type="evidence" value="ECO:0007669"/>
    <property type="project" value="UniProtKB-UniRule"/>
</dbReference>
<reference evidence="3 4" key="1">
    <citation type="submission" date="2024-11" db="EMBL/GenBank/DDBJ databases">
        <title>Adaptive evolution of stress response genes in parasites aligns with host niche diversity.</title>
        <authorList>
            <person name="Hahn C."/>
            <person name="Resl P."/>
        </authorList>
    </citation>
    <scope>NUCLEOTIDE SEQUENCE [LARGE SCALE GENOMIC DNA]</scope>
    <source>
        <strain evidence="3">EGGRZ-B1_66</strain>
        <tissue evidence="3">Body</tissue>
    </source>
</reference>
<sequence>MVKRATSTPDEFFTKDIDRISTVTPKQQRHDSSSSKFFCNTADDLKPLPLLRDAPVPDREKLLLEKLRLCCRLFDFTVATSCIKSKEVKRQTLAEIADYIITNTHCLTTDRVYEELLRMVRVNAFRPLPPSSMRDDALGIPDSEDEVNLEPAWPHLQAVYEVFLRFLATPEYQAAICKRYMDHTFIVGLLQLFDSEDPRERDYLKTILHRIYGKLVNLRPFIRKQINHIFLRFIYETESHNGIAELLEILASIINGFQVPLKEEHKVFLRYILLPLHKAHTLIMFQSQLAYCVTEFLKKDNCLMQTCLQDGLFKFWPKVDTQKEMLFINELEEFLECADPSDLQAVIKPLFQRIARCVASTHFQVAERTLYLWSNDHFILILANFAEIGMPILLPALYELHTHWNKNLRPLMSNVLRMMEDMNQSLFNHCSLKAKEAKKQ</sequence>
<organism evidence="3 4">
    <name type="scientific">Cichlidogyrus casuarinus</name>
    <dbReference type="NCBI Taxonomy" id="1844966"/>
    <lineage>
        <taxon>Eukaryota</taxon>
        <taxon>Metazoa</taxon>
        <taxon>Spiralia</taxon>
        <taxon>Lophotrochozoa</taxon>
        <taxon>Platyhelminthes</taxon>
        <taxon>Monogenea</taxon>
        <taxon>Monopisthocotylea</taxon>
        <taxon>Dactylogyridea</taxon>
        <taxon>Ancyrocephalidae</taxon>
        <taxon>Cichlidogyrus</taxon>
    </lineage>
</organism>
<keyword evidence="4" id="KW-1185">Reference proteome</keyword>
<gene>
    <name evidence="3" type="ORF">Ciccas_010558</name>
</gene>
<dbReference type="GO" id="GO:0019888">
    <property type="term" value="F:protein phosphatase regulator activity"/>
    <property type="evidence" value="ECO:0007669"/>
    <property type="project" value="UniProtKB-UniRule"/>
</dbReference>
<evidence type="ECO:0000313" key="4">
    <source>
        <dbReference type="Proteomes" id="UP001626550"/>
    </source>
</evidence>
<dbReference type="EMBL" id="JBJKFK010002605">
    <property type="protein sequence ID" value="KAL3310869.1"/>
    <property type="molecule type" value="Genomic_DNA"/>
</dbReference>
<proteinExistence type="inferred from homology"/>
<dbReference type="PIRSF" id="PIRSF028043">
    <property type="entry name" value="PP2A_B56"/>
    <property type="match status" value="1"/>
</dbReference>
<accession>A0ABD2PUD0</accession>
<dbReference type="PANTHER" id="PTHR10257">
    <property type="entry name" value="SERINE/THREONINE PROTEIN PHOSPHATASE 2A PP2A REGULATORY SUBUNIT B"/>
    <property type="match status" value="1"/>
</dbReference>
<dbReference type="Gene3D" id="1.25.10.10">
    <property type="entry name" value="Leucine-rich Repeat Variant"/>
    <property type="match status" value="1"/>
</dbReference>
<dbReference type="InterPro" id="IPR002554">
    <property type="entry name" value="PP2A_B56"/>
</dbReference>
<comment type="caution">
    <text evidence="3">The sequence shown here is derived from an EMBL/GenBank/DDBJ whole genome shotgun (WGS) entry which is preliminary data.</text>
</comment>
<dbReference type="SUPFAM" id="SSF48371">
    <property type="entry name" value="ARM repeat"/>
    <property type="match status" value="1"/>
</dbReference>
<evidence type="ECO:0000256" key="2">
    <source>
        <dbReference type="PIRNR" id="PIRNR028043"/>
    </source>
</evidence>
<comment type="similarity">
    <text evidence="1">Belongs to the phosphatase 2A regulatory subunit B56 family.</text>
</comment>
<dbReference type="InterPro" id="IPR011989">
    <property type="entry name" value="ARM-like"/>
</dbReference>
<dbReference type="PANTHER" id="PTHR10257:SF3">
    <property type="entry name" value="SERINE_THREONINE-PROTEIN PHOSPHATASE 2A 56 KDA REGULATORY SUBUNIT GAMMA ISOFORM"/>
    <property type="match status" value="1"/>
</dbReference>
<protein>
    <recommendedName>
        <fullName evidence="2">Serine/threonine protein phosphatase 2A regulatory subunit</fullName>
    </recommendedName>
</protein>
<dbReference type="Proteomes" id="UP001626550">
    <property type="component" value="Unassembled WGS sequence"/>
</dbReference>
<dbReference type="AlphaFoldDB" id="A0ABD2PUD0"/>
<dbReference type="InterPro" id="IPR016024">
    <property type="entry name" value="ARM-type_fold"/>
</dbReference>
<dbReference type="Pfam" id="PF01603">
    <property type="entry name" value="B56"/>
    <property type="match status" value="1"/>
</dbReference>
<evidence type="ECO:0000256" key="1">
    <source>
        <dbReference type="ARBA" id="ARBA00009745"/>
    </source>
</evidence>
<name>A0ABD2PUD0_9PLAT</name>